<sequence length="67" mass="7533">MIFFGKGNADTCDHLDCCKTISWLCQTIMVFFERAITVILGCGSGHWSVLGAGYFPNDFTKEFYHTS</sequence>
<dbReference type="EnsemblPlants" id="Kaladp0075s0015.1.v1.1">
    <property type="protein sequence ID" value="Kaladp0075s0015.1.v1.1.CDS.1"/>
    <property type="gene ID" value="Kaladp0075s0015.v1.1"/>
</dbReference>
<keyword evidence="2" id="KW-1185">Reference proteome</keyword>
<proteinExistence type="predicted"/>
<accession>A0A7N0UMZ1</accession>
<dbReference type="AlphaFoldDB" id="A0A7N0UMZ1"/>
<organism evidence="1 2">
    <name type="scientific">Kalanchoe fedtschenkoi</name>
    <name type="common">Lavender scallops</name>
    <name type="synonym">South American air plant</name>
    <dbReference type="NCBI Taxonomy" id="63787"/>
    <lineage>
        <taxon>Eukaryota</taxon>
        <taxon>Viridiplantae</taxon>
        <taxon>Streptophyta</taxon>
        <taxon>Embryophyta</taxon>
        <taxon>Tracheophyta</taxon>
        <taxon>Spermatophyta</taxon>
        <taxon>Magnoliopsida</taxon>
        <taxon>eudicotyledons</taxon>
        <taxon>Gunneridae</taxon>
        <taxon>Pentapetalae</taxon>
        <taxon>Saxifragales</taxon>
        <taxon>Crassulaceae</taxon>
        <taxon>Kalanchoe</taxon>
    </lineage>
</organism>
<reference evidence="1" key="1">
    <citation type="submission" date="2021-01" db="UniProtKB">
        <authorList>
            <consortium name="EnsemblPlants"/>
        </authorList>
    </citation>
    <scope>IDENTIFICATION</scope>
</reference>
<evidence type="ECO:0000313" key="1">
    <source>
        <dbReference type="EnsemblPlants" id="Kaladp0075s0015.1.v1.1.CDS.1"/>
    </source>
</evidence>
<dbReference type="Gramene" id="Kaladp0075s0015.1.v1.1">
    <property type="protein sequence ID" value="Kaladp0075s0015.1.v1.1.CDS.1"/>
    <property type="gene ID" value="Kaladp0075s0015.v1.1"/>
</dbReference>
<dbReference type="Proteomes" id="UP000594263">
    <property type="component" value="Unplaced"/>
</dbReference>
<name>A0A7N0UMZ1_KALFE</name>
<protein>
    <submittedName>
        <fullName evidence="1">Uncharacterized protein</fullName>
    </submittedName>
</protein>
<evidence type="ECO:0000313" key="2">
    <source>
        <dbReference type="Proteomes" id="UP000594263"/>
    </source>
</evidence>